<evidence type="ECO:0000256" key="18">
    <source>
        <dbReference type="ARBA" id="ARBA00023002"/>
    </source>
</evidence>
<organism evidence="36 37">
    <name type="scientific">Anabas testudineus</name>
    <name type="common">Climbing perch</name>
    <name type="synonym">Anthias testudineus</name>
    <dbReference type="NCBI Taxonomy" id="64144"/>
    <lineage>
        <taxon>Eukaryota</taxon>
        <taxon>Metazoa</taxon>
        <taxon>Chordata</taxon>
        <taxon>Craniata</taxon>
        <taxon>Vertebrata</taxon>
        <taxon>Euteleostomi</taxon>
        <taxon>Actinopterygii</taxon>
        <taxon>Neopterygii</taxon>
        <taxon>Teleostei</taxon>
        <taxon>Neoteleostei</taxon>
        <taxon>Acanthomorphata</taxon>
        <taxon>Anabantaria</taxon>
        <taxon>Anabantiformes</taxon>
        <taxon>Anabantoidei</taxon>
        <taxon>Anabantidae</taxon>
        <taxon>Anabas</taxon>
    </lineage>
</organism>
<evidence type="ECO:0000256" key="5">
    <source>
        <dbReference type="ARBA" id="ARBA00013246"/>
    </source>
</evidence>
<dbReference type="Gene3D" id="1.20.58.1360">
    <property type="match status" value="1"/>
</dbReference>
<evidence type="ECO:0000256" key="26">
    <source>
        <dbReference type="ARBA" id="ARBA00069294"/>
    </source>
</evidence>
<keyword evidence="20" id="KW-0805">Transcription regulation</keyword>
<evidence type="ECO:0000259" key="33">
    <source>
        <dbReference type="PROSITE" id="PS50016"/>
    </source>
</evidence>
<dbReference type="InterPro" id="IPR013083">
    <property type="entry name" value="Znf_RING/FYVE/PHD"/>
</dbReference>
<feature type="compositionally biased region" description="Basic residues" evidence="32">
    <location>
        <begin position="528"/>
        <end position="537"/>
    </location>
</feature>
<keyword evidence="13 31" id="KW-0863">Zinc-finger</keyword>
<dbReference type="PROSITE" id="PS01359">
    <property type="entry name" value="ZF_PHD_1"/>
    <property type="match status" value="1"/>
</dbReference>
<dbReference type="OrthoDB" id="5876800at2759"/>
<evidence type="ECO:0000256" key="27">
    <source>
        <dbReference type="ARBA" id="ARBA00076087"/>
    </source>
</evidence>
<dbReference type="InterPro" id="IPR050690">
    <property type="entry name" value="JHDM1_Histone_Demethylase"/>
</dbReference>
<feature type="compositionally biased region" description="Low complexity" evidence="32">
    <location>
        <begin position="719"/>
        <end position="731"/>
    </location>
</feature>
<keyword evidence="24" id="KW-0539">Nucleus</keyword>
<reference evidence="36" key="1">
    <citation type="submission" date="2021-04" db="EMBL/GenBank/DDBJ databases">
        <authorList>
            <consortium name="Wellcome Sanger Institute Data Sharing"/>
        </authorList>
    </citation>
    <scope>NUCLEOTIDE SEQUENCE [LARGE SCALE GENOMIC DNA]</scope>
</reference>
<keyword evidence="21" id="KW-0175">Coiled coil</keyword>
<dbReference type="Gene3D" id="2.60.120.650">
    <property type="entry name" value="Cupin"/>
    <property type="match status" value="1"/>
</dbReference>
<name>A0A3Q1J899_ANATE</name>
<keyword evidence="7" id="KW-0678">Repressor</keyword>
<evidence type="ECO:0000256" key="8">
    <source>
        <dbReference type="ARBA" id="ARBA00022553"/>
    </source>
</evidence>
<reference evidence="36" key="2">
    <citation type="submission" date="2025-08" db="UniProtKB">
        <authorList>
            <consortium name="Ensembl"/>
        </authorList>
    </citation>
    <scope>IDENTIFICATION</scope>
</reference>
<evidence type="ECO:0000256" key="29">
    <source>
        <dbReference type="ARBA" id="ARBA00081566"/>
    </source>
</evidence>
<keyword evidence="14" id="KW-0862">Zinc</keyword>
<keyword evidence="18" id="KW-0560">Oxidoreductase</keyword>
<evidence type="ECO:0000256" key="7">
    <source>
        <dbReference type="ARBA" id="ARBA00022491"/>
    </source>
</evidence>
<feature type="domain" description="PHD-type" evidence="33">
    <location>
        <begin position="611"/>
        <end position="677"/>
    </location>
</feature>
<feature type="compositionally biased region" description="Polar residues" evidence="32">
    <location>
        <begin position="430"/>
        <end position="455"/>
    </location>
</feature>
<feature type="compositionally biased region" description="Basic and acidic residues" evidence="32">
    <location>
        <begin position="1017"/>
        <end position="1030"/>
    </location>
</feature>
<accession>A0A3Q1J899</accession>
<evidence type="ECO:0000256" key="3">
    <source>
        <dbReference type="ARBA" id="ARBA00004604"/>
    </source>
</evidence>
<dbReference type="FunFam" id="2.60.120.650:FF:000005">
    <property type="entry name" value="lysine-specific demethylase 2A isoform X1"/>
    <property type="match status" value="1"/>
</dbReference>
<dbReference type="PROSITE" id="PS51058">
    <property type="entry name" value="ZF_CXXC"/>
    <property type="match status" value="1"/>
</dbReference>
<dbReference type="CDD" id="cd22180">
    <property type="entry name" value="F-box_FBXL10"/>
    <property type="match status" value="1"/>
</dbReference>
<evidence type="ECO:0000256" key="17">
    <source>
        <dbReference type="ARBA" id="ARBA00022964"/>
    </source>
</evidence>
<feature type="region of interest" description="Disordered" evidence="32">
    <location>
        <begin position="528"/>
        <end position="555"/>
    </location>
</feature>
<keyword evidence="10" id="KW-0479">Metal-binding</keyword>
<evidence type="ECO:0000313" key="37">
    <source>
        <dbReference type="Proteomes" id="UP000265040"/>
    </source>
</evidence>
<feature type="compositionally biased region" description="Basic and acidic residues" evidence="32">
    <location>
        <begin position="701"/>
        <end position="713"/>
    </location>
</feature>
<dbReference type="GO" id="GO:0008270">
    <property type="term" value="F:zinc ion binding"/>
    <property type="evidence" value="ECO:0007669"/>
    <property type="project" value="UniProtKB-KW"/>
</dbReference>
<dbReference type="EC" id="1.14.11.27" evidence="5"/>
<dbReference type="GO" id="GO:0019843">
    <property type="term" value="F:rRNA binding"/>
    <property type="evidence" value="ECO:0007669"/>
    <property type="project" value="UniProtKB-KW"/>
</dbReference>
<dbReference type="InterPro" id="IPR032675">
    <property type="entry name" value="LRR_dom_sf"/>
</dbReference>
<sequence length="1387" mass="158188">MAQAVETCGESGRRLRSICRRMYDENEDLSDVEEIANIRGFSVEEKLVSDTYTANFVRWMDGKDFTYEYVQREALRIPLIFKEKDGLGIRMPDPEFTVSEIKGLVGSRRPVDVMDVSTQKGSEMSMAQFVRYYETPEEERDKLFNVISLEFSHTKLENLIKRPTVVDQVDWVDNMWPPDLKQSQTEATNVISEMKYPKVQRYCLMSVKGCYTDFHIDFGGTSVWYHVFKGQKVFWLVPPTTHNLALYEDWVLSGKQSDIFLGDRADGCQRVELQQGYTFFIPSGWIHAVYTPKDTLVFGGNILHSFNIPMQLTIHEIENRTKVRSKFRFPFYYEICWYVLERYLHCLTKRSYLSQESRKEPVLMDYETKANTESPSSDSRSQDMNEDSCETQVREDQGEKSERVTQDGPCSPDGKGQQLKAVLSVDSEDSCNPSSTSLDFPKTPSDSPASESQNKWTHLTEFELSGLRTLVEKLESLPENKKCVPEGIENPQGLLEDMKVALKEHADDDPKLAITGVPVVFWPKKIIKPRPPNRPKPKIAASPASAVKLSASRGTSGARRRRTRCRKCEACLRTECGECHFCKDMKKFGGPGRMKQSCIMRQCIAPVLPHTAVCLVCGEAGKEDTVEDDEEKFNLMLMECSICNEIVHPNCLKVKDSNGVVNDELPNCWECPKCNHAGKTGKQKRGPGFKYASNLPGSLLKEPRLNRDSKEEAEPPIMAAATVTALTTTSAVKRKAEREEIPKRKDEEPPKKRSPLLSLDGTPRPRLEDNPLRKKRKLFDTNDEPVIVKKKKKLARHDDPLTPKLLRHIKTENDHGDDDDLEDQDEDGFSLDRIHLKDKNEYDDEEQEEEEEEEETLAKQRDNSAEDKAKVMLSPLLRTSAASDQTSANSPRAGPSSESGEAQERSSAQIKVRHQRRRPPSKELSKEFIPEIPKMEDCLSSQNQVSVKTEDSLANHNRRPLKNEDSVTNQNRKPLKTEDLTTNQSRKALKTEEGMANQNRRPLKTEDSLVNQNHRPVKAEPENEVDDQKPRWPLNNSGSDLGDWLRHRGREVNGTPRGYSPLGWNRSTPITPICPRPLPCRSPPKCIQMERHVIRPPPISPPPDRLPLNDGEAHVMRREMWMMVFGHLTHRDLCVCMRVCRAWNRWCCDKRLWKHINLNRCKSITPLMLSGIIRRQPVALDLSWTNISKKQLSWLINRLPGLRVLLLSGCSWVAVSALCTSSCPLLRTLDVQWVEGLKDAQMRDLLSPPTDNRPGQLDNRSKLRNVEDLRLAGLDITDTSLRLIIRYMPLLSKLDLSYCNHVTDQSVNILTAAGTTTRDSLTDINLSVCNRVTDQSLTYFKRCGSICHIDLRYCKQVTKEGCDQFIAEMSVSVQFELIEEKLLQKIS</sequence>
<dbReference type="Pfam" id="PF13621">
    <property type="entry name" value="Cupin_8"/>
    <property type="match status" value="1"/>
</dbReference>
<evidence type="ECO:0000256" key="31">
    <source>
        <dbReference type="PROSITE-ProRule" id="PRU00509"/>
    </source>
</evidence>
<proteinExistence type="inferred from homology"/>
<evidence type="ECO:0000256" key="30">
    <source>
        <dbReference type="ARBA" id="ARBA00083658"/>
    </source>
</evidence>
<evidence type="ECO:0000256" key="20">
    <source>
        <dbReference type="ARBA" id="ARBA00023015"/>
    </source>
</evidence>
<keyword evidence="23" id="KW-0804">Transcription</keyword>
<dbReference type="Gene3D" id="3.80.10.10">
    <property type="entry name" value="Ribonuclease Inhibitor"/>
    <property type="match status" value="1"/>
</dbReference>
<dbReference type="InterPro" id="IPR001810">
    <property type="entry name" value="F-box_dom"/>
</dbReference>
<dbReference type="GO" id="GO:0048701">
    <property type="term" value="P:embryonic cranial skeleton morphogenesis"/>
    <property type="evidence" value="ECO:0007669"/>
    <property type="project" value="Ensembl"/>
</dbReference>
<feature type="compositionally biased region" description="Basic and acidic residues" evidence="32">
    <location>
        <begin position="856"/>
        <end position="870"/>
    </location>
</feature>
<evidence type="ECO:0000256" key="15">
    <source>
        <dbReference type="ARBA" id="ARBA00022853"/>
    </source>
</evidence>
<evidence type="ECO:0000256" key="23">
    <source>
        <dbReference type="ARBA" id="ARBA00023163"/>
    </source>
</evidence>
<dbReference type="FunFam" id="3.80.10.10:FF:000011">
    <property type="entry name" value="Lysine-specific demethylase 2B isoform X1"/>
    <property type="match status" value="1"/>
</dbReference>
<comment type="cofactor">
    <cofactor evidence="1">
        <name>Fe(2+)</name>
        <dbReference type="ChEBI" id="CHEBI:29033"/>
    </cofactor>
</comment>
<dbReference type="CDD" id="cd21785">
    <property type="entry name" value="CTD_KDM2B"/>
    <property type="match status" value="1"/>
</dbReference>
<dbReference type="FunFam" id="3.30.40.10:FF:000020">
    <property type="entry name" value="lysine-specific demethylase 2B isoform X1"/>
    <property type="match status" value="1"/>
</dbReference>
<evidence type="ECO:0000256" key="19">
    <source>
        <dbReference type="ARBA" id="ARBA00023004"/>
    </source>
</evidence>
<evidence type="ECO:0000256" key="16">
    <source>
        <dbReference type="ARBA" id="ARBA00022884"/>
    </source>
</evidence>
<feature type="compositionally biased region" description="Basic and acidic residues" evidence="32">
    <location>
        <begin position="830"/>
        <end position="840"/>
    </location>
</feature>
<dbReference type="Pfam" id="PF16866">
    <property type="entry name" value="PHD_4"/>
    <property type="match status" value="1"/>
</dbReference>
<dbReference type="SMART" id="SM00367">
    <property type="entry name" value="LRR_CC"/>
    <property type="match status" value="4"/>
</dbReference>
<evidence type="ECO:0000256" key="12">
    <source>
        <dbReference type="ARBA" id="ARBA00022737"/>
    </source>
</evidence>
<evidence type="ECO:0000259" key="35">
    <source>
        <dbReference type="PROSITE" id="PS51184"/>
    </source>
</evidence>
<feature type="region of interest" description="Disordered" evidence="32">
    <location>
        <begin position="364"/>
        <end position="455"/>
    </location>
</feature>
<dbReference type="SMART" id="SM00249">
    <property type="entry name" value="PHD"/>
    <property type="match status" value="1"/>
</dbReference>
<dbReference type="Pfam" id="PF12937">
    <property type="entry name" value="F-box-like"/>
    <property type="match status" value="1"/>
</dbReference>
<dbReference type="Pfam" id="PF17811">
    <property type="entry name" value="JHD"/>
    <property type="match status" value="1"/>
</dbReference>
<dbReference type="InterPro" id="IPR011011">
    <property type="entry name" value="Znf_FYVE_PHD"/>
</dbReference>
<evidence type="ECO:0000313" key="36">
    <source>
        <dbReference type="Ensembl" id="ENSATEP00000031142.2"/>
    </source>
</evidence>
<evidence type="ECO:0000256" key="32">
    <source>
        <dbReference type="SAM" id="MobiDB-lite"/>
    </source>
</evidence>
<keyword evidence="19" id="KW-0408">Iron</keyword>
<feature type="compositionally biased region" description="Basic and acidic residues" evidence="32">
    <location>
        <begin position="734"/>
        <end position="751"/>
    </location>
</feature>
<dbReference type="Proteomes" id="UP000265040">
    <property type="component" value="Chromosome 12"/>
</dbReference>
<evidence type="ECO:0000256" key="22">
    <source>
        <dbReference type="ARBA" id="ARBA00023125"/>
    </source>
</evidence>
<dbReference type="InterPro" id="IPR003347">
    <property type="entry name" value="JmjC_dom"/>
</dbReference>
<dbReference type="InterPro" id="IPR019786">
    <property type="entry name" value="Zinc_finger_PHD-type_CS"/>
</dbReference>
<keyword evidence="17" id="KW-0223">Dioxygenase</keyword>
<dbReference type="Gene3D" id="3.30.40.10">
    <property type="entry name" value="Zinc/RING finger domain, C3HC4 (zinc finger)"/>
    <property type="match status" value="1"/>
</dbReference>
<feature type="domain" description="JmjC" evidence="35">
    <location>
        <begin position="151"/>
        <end position="319"/>
    </location>
</feature>
<feature type="compositionally biased region" description="Basic and acidic residues" evidence="32">
    <location>
        <begin position="763"/>
        <end position="772"/>
    </location>
</feature>
<evidence type="ECO:0000256" key="6">
    <source>
        <dbReference type="ARBA" id="ARBA00022454"/>
    </source>
</evidence>
<feature type="domain" description="CXXC-type" evidence="34">
    <location>
        <begin position="558"/>
        <end position="604"/>
    </location>
</feature>
<dbReference type="PROSITE" id="PS51184">
    <property type="entry name" value="JMJC"/>
    <property type="match status" value="1"/>
</dbReference>
<dbReference type="GeneTree" id="ENSGT00940000154717"/>
<dbReference type="InterPro" id="IPR002857">
    <property type="entry name" value="Znf_CXXC"/>
</dbReference>
<dbReference type="InterPro" id="IPR041667">
    <property type="entry name" value="Cupin_8"/>
</dbReference>
<keyword evidence="11" id="KW-0699">rRNA-binding</keyword>
<dbReference type="Pfam" id="PF02008">
    <property type="entry name" value="zf-CXXC"/>
    <property type="match status" value="1"/>
</dbReference>
<dbReference type="GO" id="GO:0003677">
    <property type="term" value="F:DNA binding"/>
    <property type="evidence" value="ECO:0007669"/>
    <property type="project" value="UniProtKB-KW"/>
</dbReference>
<feature type="compositionally biased region" description="Acidic residues" evidence="32">
    <location>
        <begin position="815"/>
        <end position="829"/>
    </location>
</feature>
<dbReference type="GO" id="GO:0005730">
    <property type="term" value="C:nucleolus"/>
    <property type="evidence" value="ECO:0007669"/>
    <property type="project" value="UniProtKB-SubCell"/>
</dbReference>
<feature type="compositionally biased region" description="Acidic residues" evidence="32">
    <location>
        <begin position="841"/>
        <end position="855"/>
    </location>
</feature>
<dbReference type="Pfam" id="PF25372">
    <property type="entry name" value="DUF7885"/>
    <property type="match status" value="1"/>
</dbReference>
<feature type="region of interest" description="Disordered" evidence="32">
    <location>
        <begin position="679"/>
        <end position="1045"/>
    </location>
</feature>
<keyword evidence="22" id="KW-0238">DNA-binding</keyword>
<evidence type="ECO:0000256" key="4">
    <source>
        <dbReference type="ARBA" id="ARBA00006942"/>
    </source>
</evidence>
<keyword evidence="8" id="KW-0597">Phosphoprotein</keyword>
<evidence type="ECO:0000256" key="24">
    <source>
        <dbReference type="ARBA" id="ARBA00023242"/>
    </source>
</evidence>
<feature type="compositionally biased region" description="Basic and acidic residues" evidence="32">
    <location>
        <begin position="920"/>
        <end position="937"/>
    </location>
</feature>
<dbReference type="PROSITE" id="PS50016">
    <property type="entry name" value="ZF_PHD_2"/>
    <property type="match status" value="1"/>
</dbReference>
<evidence type="ECO:0000256" key="9">
    <source>
        <dbReference type="ARBA" id="ARBA00022614"/>
    </source>
</evidence>
<evidence type="ECO:0000256" key="10">
    <source>
        <dbReference type="ARBA" id="ARBA00022723"/>
    </source>
</evidence>
<evidence type="ECO:0000256" key="2">
    <source>
        <dbReference type="ARBA" id="ARBA00004286"/>
    </source>
</evidence>
<comment type="catalytic activity">
    <reaction evidence="25">
        <text>N(6),N(6)-dimethyl-L-lysyl(36)-[histone H3] + 2 2-oxoglutarate + 2 O2 = L-lysyl(36)-[histone H3] + 2 formaldehyde + 2 succinate + 2 CO2</text>
        <dbReference type="Rhea" id="RHEA:42032"/>
        <dbReference type="Rhea" id="RHEA-COMP:9785"/>
        <dbReference type="Rhea" id="RHEA-COMP:9787"/>
        <dbReference type="ChEBI" id="CHEBI:15379"/>
        <dbReference type="ChEBI" id="CHEBI:16526"/>
        <dbReference type="ChEBI" id="CHEBI:16810"/>
        <dbReference type="ChEBI" id="CHEBI:16842"/>
        <dbReference type="ChEBI" id="CHEBI:29969"/>
        <dbReference type="ChEBI" id="CHEBI:30031"/>
        <dbReference type="ChEBI" id="CHEBI:61976"/>
        <dbReference type="EC" id="1.14.11.27"/>
    </reaction>
</comment>
<evidence type="ECO:0000256" key="13">
    <source>
        <dbReference type="ARBA" id="ARBA00022771"/>
    </source>
</evidence>
<keyword evidence="9" id="KW-0433">Leucine-rich repeat</keyword>
<feature type="compositionally biased region" description="Low complexity" evidence="32">
    <location>
        <begin position="538"/>
        <end position="555"/>
    </location>
</feature>
<comment type="similarity">
    <text evidence="4">Belongs to the JHDM1 histone demethylase family. JHDM1D subfamily.</text>
</comment>
<evidence type="ECO:0000256" key="25">
    <source>
        <dbReference type="ARBA" id="ARBA00047915"/>
    </source>
</evidence>
<dbReference type="InterPro" id="IPR001965">
    <property type="entry name" value="Znf_PHD"/>
</dbReference>
<feature type="compositionally biased region" description="Polar residues" evidence="32">
    <location>
        <begin position="880"/>
        <end position="909"/>
    </location>
</feature>
<dbReference type="SUPFAM" id="SSF57903">
    <property type="entry name" value="FYVE/PHD zinc finger"/>
    <property type="match status" value="1"/>
</dbReference>
<evidence type="ECO:0000256" key="21">
    <source>
        <dbReference type="ARBA" id="ARBA00023054"/>
    </source>
</evidence>
<dbReference type="InterPro" id="IPR057207">
    <property type="entry name" value="FBXL15_LRR"/>
</dbReference>
<feature type="compositionally biased region" description="Basic and acidic residues" evidence="32">
    <location>
        <begin position="392"/>
        <end position="405"/>
    </location>
</feature>
<keyword evidence="6" id="KW-0158">Chromosome</keyword>
<reference evidence="36" key="3">
    <citation type="submission" date="2025-09" db="UniProtKB">
        <authorList>
            <consortium name="Ensembl"/>
        </authorList>
    </citation>
    <scope>IDENTIFICATION</scope>
</reference>
<dbReference type="SMART" id="SM00558">
    <property type="entry name" value="JmjC"/>
    <property type="match status" value="1"/>
</dbReference>
<dbReference type="InterPro" id="IPR041070">
    <property type="entry name" value="JHD"/>
</dbReference>
<dbReference type="InterPro" id="IPR019787">
    <property type="entry name" value="Znf_PHD-finger"/>
</dbReference>
<keyword evidence="15" id="KW-0156">Chromatin regulator</keyword>
<keyword evidence="37" id="KW-1185">Reference proteome</keyword>
<protein>
    <recommendedName>
        <fullName evidence="26">Lysine-specific demethylase 2B</fullName>
        <ecNumber evidence="5">1.14.11.27</ecNumber>
    </recommendedName>
    <alternativeName>
        <fullName evidence="28">F-box and leucine-rich repeat protein 10</fullName>
    </alternativeName>
    <alternativeName>
        <fullName evidence="30">F-box/LRR-repeat protein 10</fullName>
    </alternativeName>
    <alternativeName>
        <fullName evidence="27">JmjC domain-containing histone demethylation protein 1B</fullName>
    </alternativeName>
    <alternativeName>
        <fullName evidence="29">[Histone-H3]-lysine-36 demethylase 1B</fullName>
    </alternativeName>
</protein>
<comment type="subcellular location">
    <subcellularLocation>
        <location evidence="2">Chromosome</location>
    </subcellularLocation>
    <subcellularLocation>
        <location evidence="3">Nucleus</location>
        <location evidence="3">Nucleolus</location>
    </subcellularLocation>
</comment>
<dbReference type="PANTHER" id="PTHR23123">
    <property type="entry name" value="PHD/F-BOX CONTAINING PROTEIN"/>
    <property type="match status" value="1"/>
</dbReference>
<dbReference type="InterPro" id="IPR006553">
    <property type="entry name" value="Leu-rich_rpt_Cys-con_subtyp"/>
</dbReference>
<dbReference type="GO" id="GO:0002244">
    <property type="term" value="P:hematopoietic progenitor cell differentiation"/>
    <property type="evidence" value="ECO:0007669"/>
    <property type="project" value="Ensembl"/>
</dbReference>
<keyword evidence="16" id="KW-0694">RNA-binding</keyword>
<dbReference type="SUPFAM" id="SSF51197">
    <property type="entry name" value="Clavaminate synthase-like"/>
    <property type="match status" value="1"/>
</dbReference>
<dbReference type="GO" id="GO:0140680">
    <property type="term" value="F:histone H3K36me/H3K36me2 demethylase activity"/>
    <property type="evidence" value="ECO:0007669"/>
    <property type="project" value="UniProtKB-EC"/>
</dbReference>
<evidence type="ECO:0000256" key="14">
    <source>
        <dbReference type="ARBA" id="ARBA00022833"/>
    </source>
</evidence>
<dbReference type="CDD" id="cd15644">
    <property type="entry name" value="PHD_KDM2B"/>
    <property type="match status" value="1"/>
</dbReference>
<evidence type="ECO:0000256" key="11">
    <source>
        <dbReference type="ARBA" id="ARBA00022730"/>
    </source>
</evidence>
<dbReference type="Ensembl" id="ENSATET00000031605.3">
    <property type="protein sequence ID" value="ENSATEP00000031142.2"/>
    <property type="gene ID" value="ENSATEG00000021455.3"/>
</dbReference>
<dbReference type="GO" id="GO:0009303">
    <property type="term" value="P:rRNA transcription"/>
    <property type="evidence" value="ECO:0007669"/>
    <property type="project" value="Ensembl"/>
</dbReference>
<keyword evidence="12" id="KW-0677">Repeat</keyword>
<evidence type="ECO:0000259" key="34">
    <source>
        <dbReference type="PROSITE" id="PS51058"/>
    </source>
</evidence>
<evidence type="ECO:0000256" key="1">
    <source>
        <dbReference type="ARBA" id="ARBA00001954"/>
    </source>
</evidence>
<evidence type="ECO:0000256" key="28">
    <source>
        <dbReference type="ARBA" id="ARBA00080420"/>
    </source>
</evidence>
<dbReference type="SUPFAM" id="SSF52047">
    <property type="entry name" value="RNI-like"/>
    <property type="match status" value="1"/>
</dbReference>
<dbReference type="GO" id="GO:0005694">
    <property type="term" value="C:chromosome"/>
    <property type="evidence" value="ECO:0007669"/>
    <property type="project" value="UniProtKB-SubCell"/>
</dbReference>